<organism evidence="1 2">
    <name type="scientific">Eragrostis curvula</name>
    <name type="common">weeping love grass</name>
    <dbReference type="NCBI Taxonomy" id="38414"/>
    <lineage>
        <taxon>Eukaryota</taxon>
        <taxon>Viridiplantae</taxon>
        <taxon>Streptophyta</taxon>
        <taxon>Embryophyta</taxon>
        <taxon>Tracheophyta</taxon>
        <taxon>Spermatophyta</taxon>
        <taxon>Magnoliopsida</taxon>
        <taxon>Liliopsida</taxon>
        <taxon>Poales</taxon>
        <taxon>Poaceae</taxon>
        <taxon>PACMAD clade</taxon>
        <taxon>Chloridoideae</taxon>
        <taxon>Eragrostideae</taxon>
        <taxon>Eragrostidinae</taxon>
        <taxon>Eragrostis</taxon>
    </lineage>
</organism>
<dbReference type="AlphaFoldDB" id="A0A5J9VSQ2"/>
<protein>
    <submittedName>
        <fullName evidence="1">Uncharacterized protein</fullName>
    </submittedName>
</protein>
<keyword evidence="2" id="KW-1185">Reference proteome</keyword>
<comment type="caution">
    <text evidence="1">The sequence shown here is derived from an EMBL/GenBank/DDBJ whole genome shotgun (WGS) entry which is preliminary data.</text>
</comment>
<dbReference type="EMBL" id="RWGY01000007">
    <property type="protein sequence ID" value="TVU39462.1"/>
    <property type="molecule type" value="Genomic_DNA"/>
</dbReference>
<sequence length="93" mass="10468">MRCCSAQAPMATACASPCRSAPTPGEHKNRNCDDGPSILVNRNILCITIRIFNVPDGKVCEKLEFVTTNLFIQLAWIVMMGYVEQRYTYMHIV</sequence>
<evidence type="ECO:0000313" key="2">
    <source>
        <dbReference type="Proteomes" id="UP000324897"/>
    </source>
</evidence>
<name>A0A5J9VSQ2_9POAL</name>
<reference evidence="1 2" key="1">
    <citation type="journal article" date="2019" name="Sci. Rep.">
        <title>A high-quality genome of Eragrostis curvula grass provides insights into Poaceae evolution and supports new strategies to enhance forage quality.</title>
        <authorList>
            <person name="Carballo J."/>
            <person name="Santos B.A.C.M."/>
            <person name="Zappacosta D."/>
            <person name="Garbus I."/>
            <person name="Selva J.P."/>
            <person name="Gallo C.A."/>
            <person name="Diaz A."/>
            <person name="Albertini E."/>
            <person name="Caccamo M."/>
            <person name="Echenique V."/>
        </authorList>
    </citation>
    <scope>NUCLEOTIDE SEQUENCE [LARGE SCALE GENOMIC DNA]</scope>
    <source>
        <strain evidence="2">cv. Victoria</strain>
        <tissue evidence="1">Leaf</tissue>
    </source>
</reference>
<proteinExistence type="predicted"/>
<gene>
    <name evidence="1" type="ORF">EJB05_12882</name>
</gene>
<dbReference type="Proteomes" id="UP000324897">
    <property type="component" value="Chromosome 4"/>
</dbReference>
<dbReference type="Gramene" id="TVU39462">
    <property type="protein sequence ID" value="TVU39462"/>
    <property type="gene ID" value="EJB05_12882"/>
</dbReference>
<accession>A0A5J9VSQ2</accession>
<evidence type="ECO:0000313" key="1">
    <source>
        <dbReference type="EMBL" id="TVU39462.1"/>
    </source>
</evidence>